<keyword evidence="4" id="KW-1185">Reference proteome</keyword>
<reference evidence="4" key="1">
    <citation type="submission" date="2018-06" db="EMBL/GenBank/DDBJ databases">
        <authorList>
            <person name="Guldener U."/>
        </authorList>
    </citation>
    <scope>NUCLEOTIDE SEQUENCE [LARGE SCALE GENOMIC DNA]</scope>
    <source>
        <strain evidence="4">UTAD17</strain>
    </source>
</reference>
<gene>
    <name evidence="3" type="ORF">SCODWIG_03392</name>
</gene>
<sequence length="862" mass="99197">MDKISNTIKTTNNIDRVILPTDCNFTNNEKELSNDLPNPNEICNIGNYTIHTDNEVSSSDEDFLKNGYVNDSSLLNDKNLDLNAPSSSNSFLNLFLRLSPKKKVQSKNLQIENQDKDSALKTTMQSGKENTEFQEQNNHVTLARSGNFSSQTSTPKKGILKTNNKNHISTTKSFNGDINNSDISTASEKCPRDDTSEASLSSTGLCRFSRFRDKFLKRKIRSSEEKIIDIDRNNTSNDLDSALSFKDQALDIVSCSSKLESENDSIASQSHVQDGVEGYDIHSIEPSINDQFKLPAISNGKNIVERLNEQIREYDQEVERKFDETEKLDTDRENNNVLPLIEDDNSEYFSIVRDENIKKNIKNWKNENNTSPSVPSEASSDLSSKVFSANIISEQDSEKDEETNNINPHHNSDMVTAATSADNYLSVYKTVEHYKQDYLAKEASADNLFDEVVIRAGSQTYKNLSKLKLLFSDEKSEETEENTQLPCLRQYTNELLEKAENCVIKNNENNANKLSEIETKYKAKISQLKKKMVKELSFMDKLDKENDNLAIDNGNLKKELNSSKELLILLQKKTENLDAEKNELEIKLRQKEEQHEECKNDFKTLQEKYNGLKSKKEGVEKEYTQTFKNLQKLTIEYDVLLKNNTCATDKVYDVLKQITGSSNDLNDLLNKFEKLELDRGKISKELDNIKDYVKDLETKNGKLKKSYKGVERKVFDLKRENQQFKQQLNLLNCYKEQSFLLLQQIVVDYNQVLDKESLSYVDNQIKEFSKQNMLKQTFSHNWLNQEIKKVQQFYEQTVHEILIKEIVSNHISNLRANVFLSEQLKGLRRQLKDKDDKIEHILKYTGQLEVANKVLKKKMLTG</sequence>
<dbReference type="AlphaFoldDB" id="A0A376BAJ7"/>
<dbReference type="Proteomes" id="UP000262825">
    <property type="component" value="Unassembled WGS sequence"/>
</dbReference>
<accession>A0A376BAJ7</accession>
<name>A0A376BAJ7_9ASCO</name>
<feature type="coiled-coil region" evidence="1">
    <location>
        <begin position="665"/>
        <end position="737"/>
    </location>
</feature>
<feature type="compositionally biased region" description="Polar residues" evidence="2">
    <location>
        <begin position="145"/>
        <end position="187"/>
    </location>
</feature>
<feature type="coiled-coil region" evidence="1">
    <location>
        <begin position="297"/>
        <end position="324"/>
    </location>
</feature>
<dbReference type="VEuPathDB" id="FungiDB:SCODWIG_03392"/>
<feature type="region of interest" description="Disordered" evidence="2">
    <location>
        <begin position="392"/>
        <end position="411"/>
    </location>
</feature>
<evidence type="ECO:0000256" key="2">
    <source>
        <dbReference type="SAM" id="MobiDB-lite"/>
    </source>
</evidence>
<protein>
    <submittedName>
        <fullName evidence="3">Uncharacterized protein</fullName>
    </submittedName>
</protein>
<feature type="coiled-coil region" evidence="1">
    <location>
        <begin position="539"/>
        <end position="622"/>
    </location>
</feature>
<evidence type="ECO:0000313" key="4">
    <source>
        <dbReference type="Proteomes" id="UP000262825"/>
    </source>
</evidence>
<dbReference type="EMBL" id="UFAJ01000800">
    <property type="protein sequence ID" value="SSD61631.1"/>
    <property type="molecule type" value="Genomic_DNA"/>
</dbReference>
<dbReference type="SUPFAM" id="SSF57997">
    <property type="entry name" value="Tropomyosin"/>
    <property type="match status" value="1"/>
</dbReference>
<evidence type="ECO:0000256" key="1">
    <source>
        <dbReference type="SAM" id="Coils"/>
    </source>
</evidence>
<feature type="region of interest" description="Disordered" evidence="2">
    <location>
        <begin position="145"/>
        <end position="199"/>
    </location>
</feature>
<keyword evidence="1" id="KW-0175">Coiled coil</keyword>
<organism evidence="3 4">
    <name type="scientific">Saccharomycodes ludwigii</name>
    <dbReference type="NCBI Taxonomy" id="36035"/>
    <lineage>
        <taxon>Eukaryota</taxon>
        <taxon>Fungi</taxon>
        <taxon>Dikarya</taxon>
        <taxon>Ascomycota</taxon>
        <taxon>Saccharomycotina</taxon>
        <taxon>Saccharomycetes</taxon>
        <taxon>Saccharomycodales</taxon>
        <taxon>Saccharomycodaceae</taxon>
        <taxon>Saccharomycodes</taxon>
    </lineage>
</organism>
<proteinExistence type="predicted"/>
<evidence type="ECO:0000313" key="3">
    <source>
        <dbReference type="EMBL" id="SSD61631.1"/>
    </source>
</evidence>